<accession>R4PUI0</accession>
<keyword evidence="2 5" id="KW-0808">Transferase</keyword>
<proteinExistence type="inferred from homology"/>
<name>R4PUI0_9BACT</name>
<dbReference type="InterPro" id="IPR029056">
    <property type="entry name" value="Ribokinase-like"/>
</dbReference>
<dbReference type="PATRIC" id="fig|1332188.3.peg.84"/>
<dbReference type="InterPro" id="IPR011611">
    <property type="entry name" value="PfkB_dom"/>
</dbReference>
<dbReference type="Proteomes" id="UP000013893">
    <property type="component" value="Chromosome"/>
</dbReference>
<comment type="similarity">
    <text evidence="1">Belongs to the carbohydrate kinase PfkB family.</text>
</comment>
<dbReference type="EC" id="2.7.1.15" evidence="5"/>
<evidence type="ECO:0000256" key="3">
    <source>
        <dbReference type="ARBA" id="ARBA00022777"/>
    </source>
</evidence>
<dbReference type="Gene3D" id="3.40.1190.20">
    <property type="match status" value="1"/>
</dbReference>
<reference evidence="5 6" key="1">
    <citation type="journal article" date="2013" name="Nat. Biotechnol.">
        <title>Genome sequences of rare, uncultured bacteria obtained by differential coverage binning of multiple metagenomes.</title>
        <authorList>
            <person name="Albertsen M."/>
            <person name="Hugenholtz P."/>
            <person name="Skarshewski A."/>
            <person name="Nielsen K.L."/>
            <person name="Tyson G.W."/>
            <person name="Nielsen P.H."/>
        </authorList>
    </citation>
    <scope>NUCLEOTIDE SEQUENCE [LARGE SCALE GENOMIC DNA]</scope>
    <source>
        <strain evidence="5">TM71</strain>
    </source>
</reference>
<dbReference type="GO" id="GO:0004747">
    <property type="term" value="F:ribokinase activity"/>
    <property type="evidence" value="ECO:0007669"/>
    <property type="project" value="UniProtKB-EC"/>
</dbReference>
<evidence type="ECO:0000313" key="5">
    <source>
        <dbReference type="EMBL" id="AGL61795.1"/>
    </source>
</evidence>
<protein>
    <submittedName>
        <fullName evidence="5">Putative Ribokinase</fullName>
        <ecNumber evidence="5">2.7.1.15</ecNumber>
    </submittedName>
</protein>
<evidence type="ECO:0000259" key="4">
    <source>
        <dbReference type="Pfam" id="PF00294"/>
    </source>
</evidence>
<evidence type="ECO:0000313" key="6">
    <source>
        <dbReference type="Proteomes" id="UP000013893"/>
    </source>
</evidence>
<dbReference type="SUPFAM" id="SSF53613">
    <property type="entry name" value="Ribokinase-like"/>
    <property type="match status" value="1"/>
</dbReference>
<feature type="domain" description="Carbohydrate kinase PfkB" evidence="4">
    <location>
        <begin position="39"/>
        <end position="303"/>
    </location>
</feature>
<dbReference type="PANTHER" id="PTHR43320:SF3">
    <property type="entry name" value="CARBOHYDRATE KINASE PFKB DOMAIN-CONTAINING PROTEIN"/>
    <property type="match status" value="1"/>
</dbReference>
<keyword evidence="3 5" id="KW-0418">Kinase</keyword>
<dbReference type="STRING" id="1332188.L336_0084"/>
<dbReference type="OrthoDB" id="9808601at2"/>
<sequence>MVKILAIGKGTQDVFLKSDEFDPHKEGKHMYTHLPLGLKMEVEDVHFCTGGNATNVAVTFARQGLESAYLWGLGEDPASQSILQDLDNEGVNTTHVVQARDFQSGYSVIMIATNGERTILNHRGRAFGRTGRHNFNLDVIGDYDWIYPTSLGDGGLPLLREIVDMAEKHNVKVMLNPAGPELAEHDKLVALLDGVDVLCTNKEEMQMLVSGETCEELALHALNYVPVAIVSDGPNGVVATDGKTIVRAGMYEDVPVVDRTGAGDAFASGFLSQWAQGKSLRESIVFASANSTSVVTKIGAKAGILHKHSTLHEMPIHEKPLNQRSKE</sequence>
<dbReference type="InterPro" id="IPR002173">
    <property type="entry name" value="Carboh/pur_kinase_PfkB_CS"/>
</dbReference>
<dbReference type="PANTHER" id="PTHR43320">
    <property type="entry name" value="SUGAR KINASE"/>
    <property type="match status" value="1"/>
</dbReference>
<organism evidence="5 6">
    <name type="scientific">Candidatus Saccharimonas aalborgensis</name>
    <dbReference type="NCBI Taxonomy" id="1332188"/>
    <lineage>
        <taxon>Bacteria</taxon>
        <taxon>Candidatus Saccharimonadota</taxon>
        <taxon>Candidatus Saccharimonadia</taxon>
        <taxon>Candidatus Saccharimonadales</taxon>
        <taxon>Candidatus Saccharimonadaceae</taxon>
        <taxon>Candidatus Saccharimonas</taxon>
    </lineage>
</organism>
<dbReference type="EMBL" id="CP005957">
    <property type="protein sequence ID" value="AGL61795.1"/>
    <property type="molecule type" value="Genomic_DNA"/>
</dbReference>
<evidence type="ECO:0000256" key="1">
    <source>
        <dbReference type="ARBA" id="ARBA00010688"/>
    </source>
</evidence>
<dbReference type="Pfam" id="PF00294">
    <property type="entry name" value="PfkB"/>
    <property type="match status" value="1"/>
</dbReference>
<evidence type="ECO:0000256" key="2">
    <source>
        <dbReference type="ARBA" id="ARBA00022679"/>
    </source>
</evidence>
<keyword evidence="6" id="KW-1185">Reference proteome</keyword>
<dbReference type="AlphaFoldDB" id="R4PUI0"/>
<dbReference type="InterPro" id="IPR052700">
    <property type="entry name" value="Carb_kinase_PfkB-like"/>
</dbReference>
<dbReference type="PROSITE" id="PS00583">
    <property type="entry name" value="PFKB_KINASES_1"/>
    <property type="match status" value="1"/>
</dbReference>
<gene>
    <name evidence="5" type="ORF">L336_0084</name>
</gene>
<dbReference type="KEGG" id="saal:L336_0084"/>
<dbReference type="HOGENOM" id="CLU_027634_6_0_0"/>